<accession>A0A816JYY3</accession>
<sequence>MVSLDDEEMQQWMVKSALLAHQQLFRQVLLFCNLDIYFVRIPLEQAGGVALLICITTSIMLVRQVVTASDAALTQKSLQPWPRNILTADNKDSSSVETHLQSSLSLFTDALSLLRRSLFEVYTNRCSLPSLPSQRGPPVSARDGNQLQFPGVEDYDMESVMFHQRNRSFELNDHYSSSSIYDTSAGTTNTTPTEDICEKPKSDLNLRPK</sequence>
<name>A0A816JYY3_BRANA</name>
<feature type="region of interest" description="Disordered" evidence="1">
    <location>
        <begin position="180"/>
        <end position="209"/>
    </location>
</feature>
<feature type="compositionally biased region" description="Basic and acidic residues" evidence="1">
    <location>
        <begin position="196"/>
        <end position="209"/>
    </location>
</feature>
<protein>
    <submittedName>
        <fullName evidence="2">(rape) hypothetical protein</fullName>
    </submittedName>
</protein>
<proteinExistence type="predicted"/>
<gene>
    <name evidence="2" type="ORF">DARMORV10_C02P01300.1</name>
</gene>
<dbReference type="Proteomes" id="UP001295469">
    <property type="component" value="Chromosome C02"/>
</dbReference>
<dbReference type="EMBL" id="HG994366">
    <property type="protein sequence ID" value="CAF1878522.1"/>
    <property type="molecule type" value="Genomic_DNA"/>
</dbReference>
<organism evidence="2">
    <name type="scientific">Brassica napus</name>
    <name type="common">Rape</name>
    <dbReference type="NCBI Taxonomy" id="3708"/>
    <lineage>
        <taxon>Eukaryota</taxon>
        <taxon>Viridiplantae</taxon>
        <taxon>Streptophyta</taxon>
        <taxon>Embryophyta</taxon>
        <taxon>Tracheophyta</taxon>
        <taxon>Spermatophyta</taxon>
        <taxon>Magnoliopsida</taxon>
        <taxon>eudicotyledons</taxon>
        <taxon>Gunneridae</taxon>
        <taxon>Pentapetalae</taxon>
        <taxon>rosids</taxon>
        <taxon>malvids</taxon>
        <taxon>Brassicales</taxon>
        <taxon>Brassicaceae</taxon>
        <taxon>Brassiceae</taxon>
        <taxon>Brassica</taxon>
    </lineage>
</organism>
<evidence type="ECO:0000256" key="1">
    <source>
        <dbReference type="SAM" id="MobiDB-lite"/>
    </source>
</evidence>
<reference evidence="2" key="1">
    <citation type="submission" date="2021-01" db="EMBL/GenBank/DDBJ databases">
        <authorList>
            <consortium name="Genoscope - CEA"/>
            <person name="William W."/>
        </authorList>
    </citation>
    <scope>NUCLEOTIDE SEQUENCE</scope>
</reference>
<feature type="compositionally biased region" description="Polar residues" evidence="1">
    <location>
        <begin position="180"/>
        <end position="193"/>
    </location>
</feature>
<dbReference type="AlphaFoldDB" id="A0A816JYY3"/>
<evidence type="ECO:0000313" key="2">
    <source>
        <dbReference type="EMBL" id="CAF1878522.1"/>
    </source>
</evidence>